<dbReference type="CDD" id="cd01949">
    <property type="entry name" value="GGDEF"/>
    <property type="match status" value="1"/>
</dbReference>
<dbReference type="Pfam" id="PF00990">
    <property type="entry name" value="GGDEF"/>
    <property type="match status" value="1"/>
</dbReference>
<keyword evidence="3" id="KW-0812">Transmembrane</keyword>
<evidence type="ECO:0000256" key="1">
    <source>
        <dbReference type="ARBA" id="ARBA00012528"/>
    </source>
</evidence>
<dbReference type="PANTHER" id="PTHR45138">
    <property type="entry name" value="REGULATORY COMPONENTS OF SENSORY TRANSDUCTION SYSTEM"/>
    <property type="match status" value="1"/>
</dbReference>
<keyword evidence="5" id="KW-0548">Nucleotidyltransferase</keyword>
<dbReference type="NCBIfam" id="TIGR00254">
    <property type="entry name" value="GGDEF"/>
    <property type="match status" value="1"/>
</dbReference>
<dbReference type="Gene3D" id="2.130.10.10">
    <property type="entry name" value="YVTN repeat-like/Quinoprotein amine dehydrogenase"/>
    <property type="match status" value="2"/>
</dbReference>
<dbReference type="Gene3D" id="2.60.40.10">
    <property type="entry name" value="Immunoglobulins"/>
    <property type="match status" value="1"/>
</dbReference>
<dbReference type="InterPro" id="IPR011110">
    <property type="entry name" value="Reg_prop"/>
</dbReference>
<dbReference type="InterPro" id="IPR011123">
    <property type="entry name" value="Y_Y_Y"/>
</dbReference>
<keyword evidence="5" id="KW-0808">Transferase</keyword>
<sequence length="994" mass="111426">MAVAVLELAQSASASSQVESQLIVPTHMRHFSVAEGLSQVTVSDILQDRLGFMWFSTQNGLNRFDGYEFVQYRKDKTQDGLGPIGEFAYKLALDNITHDIWVATSGGLSRYLYESDSFRHYTLIGTDGQQRFIISTITVDRLGDIWAGSRYGMFKYNRQGDQFLPVSIDINETTRVIDIVRLTEATLLVATTNGLWRIDLENGQNSRLLIENDEITDIEWLGDSRLWVSTIESGIFEVSLAQQVMIKALPLDTPRLSNSGFTAINQLKNGDVWLSSYAGLAIVRPDDLASVRVLSFDNDAVSVLSSAHMTRTFEAESGLVWQGSWISGVSVFDPSSVNIKELNAEPFTTVRGLTLDDSDAIWFGTPNGVWQRDVSGNLQGPWLLNDESQSDGQSNSKVIRAIAFDQARQKFWVGTTGGLYSLLQPVSHLSQEPVLNDETIFHLTMDSNNDLWVGTFNDGLYYLDGDTLVTKNHWPLATVTHINTDDNQYTYAGSIEGLVRIDAITGEMINLHTLSDNPKENSPRVVTWVSSASDGHYWLGSQGAGVYKMQVTGQRYIYTQLVPTEHLANLSIGGVQEDRKGNLWASTTEGIAKINRNYTDVSYYNEKNGAKSEGYYINHSVMKSDGEILFGGPKGISSFYPEHVKRSGWNPNIILTNLSVLNNTVRPSPASDQQSKLTAPIHIANQIELGPQDLVFSVSFSALAFSSPENNLYSYRLEGFDADWISTSANNRTATYTNLDPGRYRLVVKGTNSDGIWSNKQATLLVIVHPPWYWTAWAQLLWAFLAIGLTVAIYHWRTSALKQRSRNLQQLVEARTRELEASNKKLQRLSTIDELTGLRNRRDFRQRAQVELERHKRTSIPFSILMLDIDYFKQINDQQGHACGDKVLRECATKMQSIIRESDLLARWGGEEFIILAVDTELDDAVILAEKIRKEIHRHTIYYNDQIITVSFTIGVAQIAPGQSLDECINTADKRMYAGKVRGKNQTHSSTNAY</sequence>
<feature type="domain" description="GGDEF" evidence="4">
    <location>
        <begin position="860"/>
        <end position="992"/>
    </location>
</feature>
<dbReference type="PROSITE" id="PS50887">
    <property type="entry name" value="GGDEF"/>
    <property type="match status" value="1"/>
</dbReference>
<keyword evidence="3" id="KW-0472">Membrane</keyword>
<dbReference type="InterPro" id="IPR000160">
    <property type="entry name" value="GGDEF_dom"/>
</dbReference>
<organism evidence="5 6">
    <name type="scientific">Alteromonas arenosi</name>
    <dbReference type="NCBI Taxonomy" id="3055817"/>
    <lineage>
        <taxon>Bacteria</taxon>
        <taxon>Pseudomonadati</taxon>
        <taxon>Pseudomonadota</taxon>
        <taxon>Gammaproteobacteria</taxon>
        <taxon>Alteromonadales</taxon>
        <taxon>Alteromonadaceae</taxon>
        <taxon>Alteromonas/Salinimonas group</taxon>
        <taxon>Alteromonas</taxon>
    </lineage>
</organism>
<accession>A0ABT7SWF2</accession>
<evidence type="ECO:0000256" key="2">
    <source>
        <dbReference type="ARBA" id="ARBA00034247"/>
    </source>
</evidence>
<dbReference type="EC" id="2.7.7.65" evidence="1"/>
<comment type="caution">
    <text evidence="5">The sequence shown here is derived from an EMBL/GenBank/DDBJ whole genome shotgun (WGS) entry which is preliminary data.</text>
</comment>
<feature type="transmembrane region" description="Helical" evidence="3">
    <location>
        <begin position="772"/>
        <end position="796"/>
    </location>
</feature>
<dbReference type="SUPFAM" id="SSF63829">
    <property type="entry name" value="Calcium-dependent phosphotriesterase"/>
    <property type="match status" value="4"/>
</dbReference>
<dbReference type="SUPFAM" id="SSF55073">
    <property type="entry name" value="Nucleotide cyclase"/>
    <property type="match status" value="1"/>
</dbReference>
<dbReference type="InterPro" id="IPR050469">
    <property type="entry name" value="Diguanylate_Cyclase"/>
</dbReference>
<dbReference type="InterPro" id="IPR029787">
    <property type="entry name" value="Nucleotide_cyclase"/>
</dbReference>
<comment type="catalytic activity">
    <reaction evidence="2">
        <text>2 GTP = 3',3'-c-di-GMP + 2 diphosphate</text>
        <dbReference type="Rhea" id="RHEA:24898"/>
        <dbReference type="ChEBI" id="CHEBI:33019"/>
        <dbReference type="ChEBI" id="CHEBI:37565"/>
        <dbReference type="ChEBI" id="CHEBI:58805"/>
        <dbReference type="EC" id="2.7.7.65"/>
    </reaction>
</comment>
<dbReference type="GO" id="GO:0052621">
    <property type="term" value="F:diguanylate cyclase activity"/>
    <property type="evidence" value="ECO:0007669"/>
    <property type="project" value="UniProtKB-EC"/>
</dbReference>
<reference evidence="5 6" key="1">
    <citation type="submission" date="2023-06" db="EMBL/GenBank/DDBJ databases">
        <title>Alteromonas sp. ASW11-36 isolated from intertidal sand.</title>
        <authorList>
            <person name="Li Y."/>
        </authorList>
    </citation>
    <scope>NUCLEOTIDE SEQUENCE [LARGE SCALE GENOMIC DNA]</scope>
    <source>
        <strain evidence="5 6">ASW11-36</strain>
    </source>
</reference>
<dbReference type="InterPro" id="IPR013783">
    <property type="entry name" value="Ig-like_fold"/>
</dbReference>
<evidence type="ECO:0000313" key="6">
    <source>
        <dbReference type="Proteomes" id="UP001234343"/>
    </source>
</evidence>
<keyword evidence="6" id="KW-1185">Reference proteome</keyword>
<gene>
    <name evidence="5" type="ORF">QTP81_07900</name>
</gene>
<keyword evidence="3" id="KW-1133">Transmembrane helix</keyword>
<protein>
    <recommendedName>
        <fullName evidence="1">diguanylate cyclase</fullName>
        <ecNumber evidence="1">2.7.7.65</ecNumber>
    </recommendedName>
</protein>
<name>A0ABT7SWF2_9ALTE</name>
<dbReference type="SMART" id="SM00267">
    <property type="entry name" value="GGDEF"/>
    <property type="match status" value="1"/>
</dbReference>
<evidence type="ECO:0000313" key="5">
    <source>
        <dbReference type="EMBL" id="MDM7860517.1"/>
    </source>
</evidence>
<dbReference type="Proteomes" id="UP001234343">
    <property type="component" value="Unassembled WGS sequence"/>
</dbReference>
<dbReference type="InterPro" id="IPR015943">
    <property type="entry name" value="WD40/YVTN_repeat-like_dom_sf"/>
</dbReference>
<evidence type="ECO:0000256" key="3">
    <source>
        <dbReference type="SAM" id="Phobius"/>
    </source>
</evidence>
<dbReference type="EMBL" id="JAUCBP010000007">
    <property type="protein sequence ID" value="MDM7860517.1"/>
    <property type="molecule type" value="Genomic_DNA"/>
</dbReference>
<dbReference type="Pfam" id="PF07495">
    <property type="entry name" value="Y_Y_Y"/>
    <property type="match status" value="1"/>
</dbReference>
<dbReference type="PANTHER" id="PTHR45138:SF9">
    <property type="entry name" value="DIGUANYLATE CYCLASE DGCM-RELATED"/>
    <property type="match status" value="1"/>
</dbReference>
<dbReference type="CDD" id="cd00146">
    <property type="entry name" value="PKD"/>
    <property type="match status" value="1"/>
</dbReference>
<dbReference type="InterPro" id="IPR043128">
    <property type="entry name" value="Rev_trsase/Diguanyl_cyclase"/>
</dbReference>
<dbReference type="Gene3D" id="3.30.70.270">
    <property type="match status" value="1"/>
</dbReference>
<proteinExistence type="predicted"/>
<dbReference type="Pfam" id="PF07494">
    <property type="entry name" value="Reg_prop"/>
    <property type="match status" value="1"/>
</dbReference>
<dbReference type="RefSeq" id="WP_289364813.1">
    <property type="nucleotide sequence ID" value="NZ_JAUCBP010000007.1"/>
</dbReference>
<evidence type="ECO:0000259" key="4">
    <source>
        <dbReference type="PROSITE" id="PS50887"/>
    </source>
</evidence>